<sequence>MYIKNFHIEEFGPLENIDVENLPQTMAVFLGDNEAGKSSSMEFIRTMLTGIPNRRDLFSQSIKKFRGGTLLLEDEKYGGMRVERNFSARSNRNLKVYDETGKKIENTIFFNATDNISQDVYRLVFGFNLAELQNFSAFQDTNILENVLGASYGLGLITPEVALQKIQEQMDKLYKAKGKTSVLQALFAKWKDENALFEETNQRVKKFDELQNRLQSATLSYDELKQEKIKIKAHAEELRTCITLWGQWKKWADLQKEFIKMQALTGKFFDEHADDAEILFTKILEQRSMKQKFLASLSHTQREFEYRLKKFNIRTNLIAQYLPIKNLNAKFLEAQKIIAEIPARKVQIEQAFLALNKQNKKILEAWQLFNPSPLIHHYESPERLLEHFGTVLEDSLFLDDLEKSASRIREAKAQVQNAKTALEYAKRDTEKANLKYQAVLKEKAENNKNLNKNNLLSKEEIAFEQLLQQWQNRLQETQEKENSYLDISTEKYTEFLNQSKELGFSSLQDNTVSKDNAKDFLQHYMQLAQIVRGIHSNEEEILTAFKQYEQTTQDLQLQEEHLQEKANRAKQNGEQDKKRIEKINAIDKATRNIIRQLEQIEQKTEPEYEQEALPKWTKIPALLCAGTAFLLLLLRFTSSSSQVDIFFGTLNIPFLLPVILLLAGIGQGAFLWYFQQKNAGQPSYSPNEQVDLLVHDLQELQDIQEKLLQNFYPEQAKELPQNEAAEKQNEMLHFDEELLQKIDEAKLSWLTQVIEKAKERASLYSHYAKKFNAGAAEETQENPDPLQNHARIAELKEQAEQLEKQIRNSLSQAQDSIRSMADVPNFMRTIRRLDLLVQDINTMSVNVRQCHDVYNEFTQWLKTAIPQLSDMFAKLPSEEYLPRLIEYRHTIREEQFKHIQEMHGAIFAESLASLEESAEHYANVEKSLAERKNALEKIYKQLADFLCKNGLLSEDMHNQFVRKLCNEEQEQDIFSGTFSNVKQCVEMLYHLHTLHTEQENRKEQLSAQYEALKDFIEPLRTILIRTDFSPKEPIRTENDYIQAYRDLMLELEEEYALFQQKENLLKEYEQAKERYNQAKTDVQEVEKTLQELYASAHVENEEALADLFARMKESERYTQQAVIIEESLREEAIPQFIGKSDTPSKREYRELPDQKPLPEIFAYFDENAKTRFEAELEELQEEDAGLDRIEKHIQSLQGKVEAERTFMYEESLSNEAGYRMKKTEEEIKENYESWLEYAFAKEILERAKKQYEENSQPQIVQIASEFFTEITDNAWQGIKVNLDDRSVHVIDGNGKYLQAEMLSQGAKEQLYLSLRLAHIKNRSLTKRPLPILMDDILVNFDERRIRNTAKVLDLMVQETLDLYNNQQILFYTCHERTAKILQEIVQGTKIYRVQDKKIYAE</sequence>
<feature type="domain" description="YhaN AAA" evidence="3">
    <location>
        <begin position="1"/>
        <end position="201"/>
    </location>
</feature>
<reference evidence="4" key="1">
    <citation type="submission" date="2020-12" db="EMBL/GenBank/DDBJ databases">
        <title>Taurinivorans muris gen. nov., sp. nov., fundamental and realized metabolic niche of a ubiquitous sulfidogenic bacterium in the murine intestine.</title>
        <authorList>
            <person name="Ye H."/>
            <person name="Hanson B.T."/>
            <person name="Loy A."/>
        </authorList>
    </citation>
    <scope>NUCLEOTIDE SEQUENCE</scope>
    <source>
        <strain evidence="4">LT0009</strain>
    </source>
</reference>
<dbReference type="EMBL" id="CP065938">
    <property type="protein sequence ID" value="UWX05446.1"/>
    <property type="molecule type" value="Genomic_DNA"/>
</dbReference>
<accession>A0ABY5Y0X0</accession>
<dbReference type="Pfam" id="PF13514">
    <property type="entry name" value="AAA_27"/>
    <property type="match status" value="1"/>
</dbReference>
<evidence type="ECO:0000259" key="3">
    <source>
        <dbReference type="Pfam" id="PF13514"/>
    </source>
</evidence>
<feature type="coiled-coil region" evidence="1">
    <location>
        <begin position="545"/>
        <end position="572"/>
    </location>
</feature>
<feature type="coiled-coil region" evidence="1">
    <location>
        <begin position="398"/>
        <end position="487"/>
    </location>
</feature>
<evidence type="ECO:0000256" key="1">
    <source>
        <dbReference type="SAM" id="Coils"/>
    </source>
</evidence>
<dbReference type="Proteomes" id="UP001058120">
    <property type="component" value="Chromosome"/>
</dbReference>
<keyword evidence="1" id="KW-0175">Coiled coil</keyword>
<gene>
    <name evidence="4" type="ORF">JBF11_08335</name>
</gene>
<organism evidence="4 5">
    <name type="scientific">Taurinivorans muris</name>
    <dbReference type="NCBI Taxonomy" id="2787751"/>
    <lineage>
        <taxon>Bacteria</taxon>
        <taxon>Pseudomonadati</taxon>
        <taxon>Thermodesulfobacteriota</taxon>
        <taxon>Desulfovibrionia</taxon>
        <taxon>Desulfovibrionales</taxon>
        <taxon>Desulfovibrionaceae</taxon>
        <taxon>Taurinivorans</taxon>
    </lineage>
</organism>
<dbReference type="Gene3D" id="3.40.50.300">
    <property type="entry name" value="P-loop containing nucleotide triphosphate hydrolases"/>
    <property type="match status" value="2"/>
</dbReference>
<feature type="transmembrane region" description="Helical" evidence="2">
    <location>
        <begin position="616"/>
        <end position="634"/>
    </location>
</feature>
<feature type="coiled-coil region" evidence="1">
    <location>
        <begin position="1041"/>
        <end position="1095"/>
    </location>
</feature>
<keyword evidence="2" id="KW-0812">Transmembrane</keyword>
<keyword evidence="5" id="KW-1185">Reference proteome</keyword>
<dbReference type="InterPro" id="IPR038734">
    <property type="entry name" value="YhaN_AAA"/>
</dbReference>
<name>A0ABY5Y0X0_9BACT</name>
<dbReference type="SUPFAM" id="SSF52540">
    <property type="entry name" value="P-loop containing nucleoside triphosphate hydrolases"/>
    <property type="match status" value="1"/>
</dbReference>
<dbReference type="PANTHER" id="PTHR41259:SF1">
    <property type="entry name" value="DOUBLE-STRAND BREAK REPAIR RAD50 ATPASE, PUTATIVE-RELATED"/>
    <property type="match status" value="1"/>
</dbReference>
<evidence type="ECO:0000313" key="4">
    <source>
        <dbReference type="EMBL" id="UWX05446.1"/>
    </source>
</evidence>
<protein>
    <submittedName>
        <fullName evidence="4">AAA family ATPase</fullName>
    </submittedName>
</protein>
<dbReference type="PANTHER" id="PTHR41259">
    <property type="entry name" value="DOUBLE-STRAND BREAK REPAIR RAD50 ATPASE, PUTATIVE-RELATED"/>
    <property type="match status" value="1"/>
</dbReference>
<keyword evidence="2" id="KW-1133">Transmembrane helix</keyword>
<keyword evidence="2" id="KW-0472">Membrane</keyword>
<dbReference type="RefSeq" id="WP_334315023.1">
    <property type="nucleotide sequence ID" value="NZ_CP065938.1"/>
</dbReference>
<feature type="transmembrane region" description="Helical" evidence="2">
    <location>
        <begin position="654"/>
        <end position="674"/>
    </location>
</feature>
<evidence type="ECO:0000256" key="2">
    <source>
        <dbReference type="SAM" id="Phobius"/>
    </source>
</evidence>
<feature type="coiled-coil region" evidence="1">
    <location>
        <begin position="1162"/>
        <end position="1189"/>
    </location>
</feature>
<evidence type="ECO:0000313" key="5">
    <source>
        <dbReference type="Proteomes" id="UP001058120"/>
    </source>
</evidence>
<proteinExistence type="predicted"/>
<dbReference type="InterPro" id="IPR027417">
    <property type="entry name" value="P-loop_NTPase"/>
</dbReference>